<keyword evidence="2" id="KW-1185">Reference proteome</keyword>
<gene>
    <name evidence="1" type="ORF">SAMN04488072_104175</name>
</gene>
<proteinExistence type="predicted"/>
<sequence length="423" mass="48499">MNEQLQEVIEDTRASLGLNNHYLNRYHFYREKNHFNETAYILNMEWFPDDAETSGDDLNPAGTVAVDVNFYTKAVRRIIFVGSVNSADSSMYPTSEAKEGVIEWIEEMTGLTFGRQFLIARDDEQLLQFEAAVDNIPVSPGGIIRAEFNEDSVLTVFYIDGDFPDEEQIEWEPFALIPDKYEPIASAQCQLLELPDEDKEKWVPVYGIEEVFLTNDAGRTIPFTFGVDRSSFVGRDEVLRWDEPLEGEFERKDIDLSPEVTLETVLANASHPDTKPLTDNEVAVCEREVLRFMRLVYPNDTGKRRLTGFYLKDDYIVAEIKPIQDARNVLDIKIKLLIERDTLTAVNYFDQDVLFERFKHFAKADEPLLSLEEAFDKLGEHLEVDPVYIYDDSRGRYIMCGKIDCAYGVNAVTGEVVVLNDLK</sequence>
<dbReference type="OrthoDB" id="2431483at2"/>
<dbReference type="RefSeq" id="WP_090235449.1">
    <property type="nucleotide sequence ID" value="NZ_FOJW01000004.1"/>
</dbReference>
<dbReference type="Proteomes" id="UP000198642">
    <property type="component" value="Unassembled WGS sequence"/>
</dbReference>
<dbReference type="EMBL" id="FOJW01000004">
    <property type="protein sequence ID" value="SFA96196.1"/>
    <property type="molecule type" value="Genomic_DNA"/>
</dbReference>
<dbReference type="AlphaFoldDB" id="A0A1I0X718"/>
<accession>A0A1I0X718</accession>
<name>A0A1I0X718_9BACI</name>
<dbReference type="STRING" id="237679.SAMN04488072_104175"/>
<protein>
    <submittedName>
        <fullName evidence="1">Uncharacterized protein</fullName>
    </submittedName>
</protein>
<organism evidence="1 2">
    <name type="scientific">Lentibacillus halodurans</name>
    <dbReference type="NCBI Taxonomy" id="237679"/>
    <lineage>
        <taxon>Bacteria</taxon>
        <taxon>Bacillati</taxon>
        <taxon>Bacillota</taxon>
        <taxon>Bacilli</taxon>
        <taxon>Bacillales</taxon>
        <taxon>Bacillaceae</taxon>
        <taxon>Lentibacillus</taxon>
    </lineage>
</organism>
<evidence type="ECO:0000313" key="2">
    <source>
        <dbReference type="Proteomes" id="UP000198642"/>
    </source>
</evidence>
<evidence type="ECO:0000313" key="1">
    <source>
        <dbReference type="EMBL" id="SFA96196.1"/>
    </source>
</evidence>
<reference evidence="1 2" key="1">
    <citation type="submission" date="2016-10" db="EMBL/GenBank/DDBJ databases">
        <authorList>
            <person name="de Groot N.N."/>
        </authorList>
    </citation>
    <scope>NUCLEOTIDE SEQUENCE [LARGE SCALE GENOMIC DNA]</scope>
    <source>
        <strain evidence="1 2">CGMCC 1.3702</strain>
    </source>
</reference>